<organism evidence="6 7">
    <name type="scientific">Aerococcus urinae</name>
    <dbReference type="NCBI Taxonomy" id="1376"/>
    <lineage>
        <taxon>Bacteria</taxon>
        <taxon>Bacillati</taxon>
        <taxon>Bacillota</taxon>
        <taxon>Bacilli</taxon>
        <taxon>Lactobacillales</taxon>
        <taxon>Aerococcaceae</taxon>
        <taxon>Aerococcus</taxon>
    </lineage>
</organism>
<evidence type="ECO:0000313" key="8">
    <source>
        <dbReference type="Proteomes" id="UP001069145"/>
    </source>
</evidence>
<evidence type="ECO:0000313" key="6">
    <source>
        <dbReference type="EMBL" id="QPS01378.1"/>
    </source>
</evidence>
<gene>
    <name evidence="6" type="ORF">I6G68_08410</name>
    <name evidence="5" type="ORF">ODY43_06580</name>
</gene>
<keyword evidence="3 6" id="KW-0808">Transferase</keyword>
<dbReference type="SUPFAM" id="SSF53448">
    <property type="entry name" value="Nucleotide-diphospho-sugar transferases"/>
    <property type="match status" value="1"/>
</dbReference>
<dbReference type="GeneID" id="35768194"/>
<dbReference type="EMBL" id="JAOTML010000007">
    <property type="protein sequence ID" value="MCY3053651.1"/>
    <property type="molecule type" value="Genomic_DNA"/>
</dbReference>
<feature type="domain" description="Glycosyltransferase 2-like" evidence="4">
    <location>
        <begin position="5"/>
        <end position="149"/>
    </location>
</feature>
<protein>
    <submittedName>
        <fullName evidence="6">Glycosyltransferase</fullName>
        <ecNumber evidence="5">2.4.-.-</ecNumber>
    </submittedName>
</protein>
<name>A0A0X8FDT5_9LACT</name>
<sequence>MNFTVLMSLYHKENPTYLRQCLDSLVKQSLPAEEILIIKDGPLTEELDAILDDFQKQYPKQTTIQAYPKNRGLGLALQDGVQLARNEWIARMDTDDICRADRFEKQINYLKEHPEVELLGSDVFEFDQSPEQPSARKVVPHSYQDILAYAKRRNPFNHMTVIYKKSAVLKAGNYQPLKGYEDYYLWVRMLKNGVKATNLADTLVYARADQNMFKRRGGWDYFVDGSKAYQKIYQVGLASPLDWLIRMGGQAVFNLVPNSLRQNLYKKILRK</sequence>
<comment type="similarity">
    <text evidence="1">Belongs to the glycosyltransferase 2 family.</text>
</comment>
<dbReference type="InterPro" id="IPR029044">
    <property type="entry name" value="Nucleotide-diphossugar_trans"/>
</dbReference>
<evidence type="ECO:0000256" key="3">
    <source>
        <dbReference type="ARBA" id="ARBA00022679"/>
    </source>
</evidence>
<evidence type="ECO:0000313" key="5">
    <source>
        <dbReference type="EMBL" id="MCY3053651.1"/>
    </source>
</evidence>
<dbReference type="EC" id="2.4.-.-" evidence="5"/>
<dbReference type="GO" id="GO:0016757">
    <property type="term" value="F:glycosyltransferase activity"/>
    <property type="evidence" value="ECO:0007669"/>
    <property type="project" value="UniProtKB-KW"/>
</dbReference>
<reference evidence="6 7" key="1">
    <citation type="submission" date="2020-12" db="EMBL/GenBank/DDBJ databases">
        <title>FDA dAtabase for Regulatory Grade micrObial Sequences (FDA-ARGOS): Supporting development and validation of Infectious Disease Dx tests.</title>
        <authorList>
            <person name="Sproer C."/>
            <person name="Gronow S."/>
            <person name="Severitt S."/>
            <person name="Schroder I."/>
            <person name="Tallon L."/>
            <person name="Sadzewicz L."/>
            <person name="Zhao X."/>
            <person name="Boylan J."/>
            <person name="Ott S."/>
            <person name="Bowen H."/>
            <person name="Vavikolanu K."/>
            <person name="Mehta A."/>
            <person name="Aluvathingal J."/>
            <person name="Nadendla S."/>
            <person name="Lowell S."/>
            <person name="Myers T."/>
            <person name="Yan Y."/>
            <person name="Sichtig H."/>
        </authorList>
    </citation>
    <scope>NUCLEOTIDE SEQUENCE [LARGE SCALE GENOMIC DNA]</scope>
    <source>
        <strain evidence="6 7">FDAARGOS_911</strain>
    </source>
</reference>
<dbReference type="AlphaFoldDB" id="A0A0X8FDT5"/>
<dbReference type="PANTHER" id="PTHR43685:SF5">
    <property type="entry name" value="GLYCOSYLTRANSFERASE EPSE-RELATED"/>
    <property type="match status" value="1"/>
</dbReference>
<dbReference type="Pfam" id="PF00535">
    <property type="entry name" value="Glycos_transf_2"/>
    <property type="match status" value="1"/>
</dbReference>
<dbReference type="InterPro" id="IPR050834">
    <property type="entry name" value="Glycosyltransf_2"/>
</dbReference>
<accession>A0A0X8FDT5</accession>
<keyword evidence="8" id="KW-1185">Reference proteome</keyword>
<reference evidence="5" key="2">
    <citation type="submission" date="2022-09" db="EMBL/GenBank/DDBJ databases">
        <title>Aerococcus urinae taxonomy study.</title>
        <authorList>
            <person name="Christensen J."/>
            <person name="Senneby E."/>
        </authorList>
    </citation>
    <scope>NUCLEOTIDE SEQUENCE</scope>
    <source>
        <strain evidence="5">NLD-066-U95</strain>
    </source>
</reference>
<keyword evidence="2 5" id="KW-0328">Glycosyltransferase</keyword>
<evidence type="ECO:0000313" key="7">
    <source>
        <dbReference type="Proteomes" id="UP000594771"/>
    </source>
</evidence>
<dbReference type="KEGG" id="aun:AWM73_01645"/>
<dbReference type="PANTHER" id="PTHR43685">
    <property type="entry name" value="GLYCOSYLTRANSFERASE"/>
    <property type="match status" value="1"/>
</dbReference>
<evidence type="ECO:0000259" key="4">
    <source>
        <dbReference type="Pfam" id="PF00535"/>
    </source>
</evidence>
<evidence type="ECO:0000256" key="1">
    <source>
        <dbReference type="ARBA" id="ARBA00006739"/>
    </source>
</evidence>
<dbReference type="EMBL" id="CP065662">
    <property type="protein sequence ID" value="QPS01378.1"/>
    <property type="molecule type" value="Genomic_DNA"/>
</dbReference>
<dbReference type="Proteomes" id="UP000594771">
    <property type="component" value="Chromosome"/>
</dbReference>
<dbReference type="RefSeq" id="WP_060777790.1">
    <property type="nucleotide sequence ID" value="NZ_CAJHLF010000001.1"/>
</dbReference>
<evidence type="ECO:0000256" key="2">
    <source>
        <dbReference type="ARBA" id="ARBA00022676"/>
    </source>
</evidence>
<dbReference type="Gene3D" id="3.90.550.10">
    <property type="entry name" value="Spore Coat Polysaccharide Biosynthesis Protein SpsA, Chain A"/>
    <property type="match status" value="1"/>
</dbReference>
<dbReference type="InterPro" id="IPR001173">
    <property type="entry name" value="Glyco_trans_2-like"/>
</dbReference>
<proteinExistence type="inferred from homology"/>
<dbReference type="OrthoDB" id="9815829at2"/>
<dbReference type="Proteomes" id="UP001069145">
    <property type="component" value="Unassembled WGS sequence"/>
</dbReference>